<dbReference type="OrthoDB" id="26129at10239"/>
<dbReference type="GeneID" id="18938771"/>
<evidence type="ECO:0000313" key="1">
    <source>
        <dbReference type="EMBL" id="AGV99259.1"/>
    </source>
</evidence>
<proteinExistence type="predicted"/>
<dbReference type="Proteomes" id="UP000019701">
    <property type="component" value="Segment"/>
</dbReference>
<organism evidence="1 2">
    <name type="scientific">Pectobacterium phage PM1</name>
    <dbReference type="NCBI Taxonomy" id="1399915"/>
    <lineage>
        <taxon>Viruses</taxon>
        <taxon>Duplodnaviria</taxon>
        <taxon>Heunggongvirae</taxon>
        <taxon>Uroviricota</taxon>
        <taxon>Caudoviricetes</taxon>
        <taxon>Chaseviridae</taxon>
        <taxon>Cleopatravirinae</taxon>
        <taxon>Suwonvirus</taxon>
        <taxon>Suwonvirus PM1</taxon>
    </lineage>
</organism>
<gene>
    <name evidence="1" type="ORF">PM1_043</name>
</gene>
<name>X2CT49_9CAUD</name>
<dbReference type="KEGG" id="vg:18938771"/>
<reference evidence="1 2" key="1">
    <citation type="journal article" date="2014" name="Arch. Virol.">
        <title>Complete genome sequence of the Pectobacterium carotovorum subsp. carotovorum virulent bacteriophage PM1.</title>
        <authorList>
            <person name="Lim J.A."/>
            <person name="Shin H."/>
            <person name="Lee D.H."/>
            <person name="Han S.W."/>
            <person name="Lee J.H."/>
            <person name="Ryu S."/>
            <person name="Heu S."/>
        </authorList>
    </citation>
    <scope>NUCLEOTIDE SEQUENCE [LARGE SCALE GENOMIC DNA]</scope>
</reference>
<dbReference type="RefSeq" id="YP_009021820.1">
    <property type="nucleotide sequence ID" value="NC_023865.1"/>
</dbReference>
<keyword evidence="2" id="KW-1185">Reference proteome</keyword>
<sequence>MQLRNNQSRNVQLHFWKENEDTKQKQLEYVHIPGGATVEIDDEIFKQLTSSKSESRELREEILRVEGADVTHLDSKEKVGIKEFFETGKVKTVNILKEEIKAGLFTVVSRAKVSGEQINQLLIDNGVNIKDMPDEKKLELYNKLA</sequence>
<accession>X2CT49</accession>
<protein>
    <submittedName>
        <fullName evidence="1">Uncharacterized protein</fullName>
    </submittedName>
</protein>
<evidence type="ECO:0000313" key="2">
    <source>
        <dbReference type="Proteomes" id="UP000019701"/>
    </source>
</evidence>
<dbReference type="EMBL" id="KF534715">
    <property type="protein sequence ID" value="AGV99259.1"/>
    <property type="molecule type" value="Genomic_DNA"/>
</dbReference>